<dbReference type="EMBL" id="UZAM01013879">
    <property type="protein sequence ID" value="VDP30610.1"/>
    <property type="molecule type" value="Genomic_DNA"/>
</dbReference>
<dbReference type="Pfam" id="PF03372">
    <property type="entry name" value="Exo_endo_phos"/>
    <property type="match status" value="1"/>
</dbReference>
<dbReference type="WBParaSite" id="SBAD_0001065801-mRNA-1">
    <property type="protein sequence ID" value="SBAD_0001065801-mRNA-1"/>
    <property type="gene ID" value="SBAD_0001065801"/>
</dbReference>
<dbReference type="PANTHER" id="PTHR12121">
    <property type="entry name" value="CARBON CATABOLITE REPRESSOR PROTEIN 4"/>
    <property type="match status" value="1"/>
</dbReference>
<dbReference type="Gene3D" id="3.60.10.10">
    <property type="entry name" value="Endonuclease/exonuclease/phosphatase"/>
    <property type="match status" value="1"/>
</dbReference>
<keyword evidence="3" id="KW-1185">Reference proteome</keyword>
<reference evidence="2 3" key="2">
    <citation type="submission" date="2018-11" db="EMBL/GenBank/DDBJ databases">
        <authorList>
            <consortium name="Pathogen Informatics"/>
        </authorList>
    </citation>
    <scope>NUCLEOTIDE SEQUENCE [LARGE SCALE GENOMIC DNA]</scope>
</reference>
<dbReference type="InterPro" id="IPR050410">
    <property type="entry name" value="CCR4/nocturin_mRNA_transcr"/>
</dbReference>
<gene>
    <name evidence="2" type="ORF">SBAD_LOCUS10294</name>
</gene>
<proteinExistence type="predicted"/>
<feature type="domain" description="Endonuclease/exonuclease/phosphatase" evidence="1">
    <location>
        <begin position="92"/>
        <end position="208"/>
    </location>
</feature>
<dbReference type="OrthoDB" id="10253982at2759"/>
<dbReference type="PANTHER" id="PTHR12121:SF34">
    <property type="entry name" value="PROTEIN ANGEL"/>
    <property type="match status" value="1"/>
</dbReference>
<dbReference type="Proteomes" id="UP000270296">
    <property type="component" value="Unassembled WGS sequence"/>
</dbReference>
<reference evidence="4" key="1">
    <citation type="submission" date="2016-06" db="UniProtKB">
        <authorList>
            <consortium name="WormBaseParasite"/>
        </authorList>
    </citation>
    <scope>IDENTIFICATION</scope>
</reference>
<sequence length="267" mass="30725">MAFGALGWIFGTSGAIFKMPLFRGLDIPVKARRIQRKIIDSALSRDANQRQSLVECRLVEHEVTKRLWEPLNCGRRPDSGAGNDSISFTLCSYNVLSQSCLENTSRLYRRCEPLHLSWKYRWQNLFYELQSLDADIFCLQEVDGAFFGPYYLRLFEQAGFDGIFRQRTGDKLDGCATFWRRALFTLTDSRELTFFRPDARLTGHNVGVIVSLSPRDRHQCRLIVGNTHLIYNPKRGDLKLAQAAILLAHVQQVGYFFPLDHCRPLND</sequence>
<name>A0A183J346_9BILA</name>
<evidence type="ECO:0000313" key="3">
    <source>
        <dbReference type="Proteomes" id="UP000270296"/>
    </source>
</evidence>
<dbReference type="GO" id="GO:0000175">
    <property type="term" value="F:3'-5'-RNA exonuclease activity"/>
    <property type="evidence" value="ECO:0007669"/>
    <property type="project" value="TreeGrafter"/>
</dbReference>
<dbReference type="AlphaFoldDB" id="A0A183J346"/>
<organism evidence="4">
    <name type="scientific">Soboliphyme baturini</name>
    <dbReference type="NCBI Taxonomy" id="241478"/>
    <lineage>
        <taxon>Eukaryota</taxon>
        <taxon>Metazoa</taxon>
        <taxon>Ecdysozoa</taxon>
        <taxon>Nematoda</taxon>
        <taxon>Enoplea</taxon>
        <taxon>Dorylaimia</taxon>
        <taxon>Dioctophymatida</taxon>
        <taxon>Dioctophymatoidea</taxon>
        <taxon>Soboliphymatidae</taxon>
        <taxon>Soboliphyme</taxon>
    </lineage>
</organism>
<evidence type="ECO:0000259" key="1">
    <source>
        <dbReference type="Pfam" id="PF03372"/>
    </source>
</evidence>
<accession>A0A183J346</accession>
<dbReference type="InterPro" id="IPR005135">
    <property type="entry name" value="Endo/exonuclease/phosphatase"/>
</dbReference>
<evidence type="ECO:0000313" key="4">
    <source>
        <dbReference type="WBParaSite" id="SBAD_0001065801-mRNA-1"/>
    </source>
</evidence>
<dbReference type="InterPro" id="IPR036691">
    <property type="entry name" value="Endo/exonu/phosph_ase_sf"/>
</dbReference>
<evidence type="ECO:0000313" key="2">
    <source>
        <dbReference type="EMBL" id="VDP30610.1"/>
    </source>
</evidence>
<dbReference type="SUPFAM" id="SSF56219">
    <property type="entry name" value="DNase I-like"/>
    <property type="match status" value="1"/>
</dbReference>
<protein>
    <submittedName>
        <fullName evidence="4">Endo/exonuclease/phosphatase domain-containing protein</fullName>
    </submittedName>
</protein>